<gene>
    <name evidence="2" type="ORF">E6K79_09975</name>
</gene>
<feature type="domain" description="PKD/Chitinase" evidence="1">
    <location>
        <begin position="235"/>
        <end position="319"/>
    </location>
</feature>
<reference evidence="2 3" key="1">
    <citation type="journal article" date="2019" name="Nat. Microbiol.">
        <title>Mediterranean grassland soil C-N compound turnover is dependent on rainfall and depth, and is mediated by genomically divergent microorganisms.</title>
        <authorList>
            <person name="Diamond S."/>
            <person name="Andeer P.F."/>
            <person name="Li Z."/>
            <person name="Crits-Christoph A."/>
            <person name="Burstein D."/>
            <person name="Anantharaman K."/>
            <person name="Lane K.R."/>
            <person name="Thomas B.C."/>
            <person name="Pan C."/>
            <person name="Northen T.R."/>
            <person name="Banfield J.F."/>
        </authorList>
    </citation>
    <scope>NUCLEOTIDE SEQUENCE [LARGE SCALE GENOMIC DNA]</scope>
    <source>
        <strain evidence="2">WS_9</strain>
    </source>
</reference>
<name>A0A538TIX1_UNCEI</name>
<dbReference type="Gene3D" id="2.60.40.10">
    <property type="entry name" value="Immunoglobulins"/>
    <property type="match status" value="3"/>
</dbReference>
<proteinExistence type="predicted"/>
<protein>
    <recommendedName>
        <fullName evidence="1">PKD/Chitinase domain-containing protein</fullName>
    </recommendedName>
</protein>
<dbReference type="InterPro" id="IPR013783">
    <property type="entry name" value="Ig-like_fold"/>
</dbReference>
<dbReference type="InterPro" id="IPR025965">
    <property type="entry name" value="FlgD/Vpr_Ig-like"/>
</dbReference>
<dbReference type="Gene3D" id="2.60.40.4070">
    <property type="match status" value="1"/>
</dbReference>
<comment type="caution">
    <text evidence="2">The sequence shown here is derived from an EMBL/GenBank/DDBJ whole genome shotgun (WGS) entry which is preliminary data.</text>
</comment>
<dbReference type="InterPro" id="IPR022409">
    <property type="entry name" value="PKD/Chitinase_dom"/>
</dbReference>
<dbReference type="AlphaFoldDB" id="A0A538TIX1"/>
<dbReference type="Pfam" id="PF17963">
    <property type="entry name" value="Big_9"/>
    <property type="match status" value="3"/>
</dbReference>
<evidence type="ECO:0000313" key="3">
    <source>
        <dbReference type="Proteomes" id="UP000317691"/>
    </source>
</evidence>
<dbReference type="Pfam" id="PF13860">
    <property type="entry name" value="FlgD_ig"/>
    <property type="match status" value="1"/>
</dbReference>
<feature type="domain" description="PKD/Chitinase" evidence="1">
    <location>
        <begin position="141"/>
        <end position="225"/>
    </location>
</feature>
<accession>A0A538TIX1</accession>
<feature type="domain" description="PKD/Chitinase" evidence="1">
    <location>
        <begin position="46"/>
        <end position="132"/>
    </location>
</feature>
<sequence>VTFTPPAVLSTTTFTIALTVDDGHGGTATGNTSVKVSRHNTAPQITAGPTASPDSITDIQTSTLSVTATDAEGDPLTYGWTPSGGSITGAGASVTFTPPAVLSTTTFTIALTVDDAHGGTATGNTSVKVTRHNTEPQFTSGPAASPDSITDMQTSTLSVTATDPEGDALTYSWTPSGGSITGSGASVTFTPPRVPTVTTFTFSIAVTDGHGGTTTGNTSVKVSRQHNAPPQIMTAPAASPDSITDLQTSAITAGATDADGDALTYSWTASRGTFSGSGSSITFTPAAVDTPTDVTISLAVGDGHGGTTTGHVMVNVRREHNTAPQLASGPIANPNSINSMQSCMITVDATDADAESVLFYAWTASAGTLTGGGATVSFKPPDVTAPTPFTVSVLVTDPMGATVSGDVVVNVSQAPVTGVGDTGGELVTGFRLRSANPIHDRAEFAFTVAREGHVSAIVYDFHGRVVAVIVDERAPRGVRALHWDGRTVSGQRAASGTYFVRAQLDGRTITTTRLTILR</sequence>
<dbReference type="EMBL" id="VBOZ01000030">
    <property type="protein sequence ID" value="TMQ63562.1"/>
    <property type="molecule type" value="Genomic_DNA"/>
</dbReference>
<organism evidence="2 3">
    <name type="scientific">Eiseniibacteriota bacterium</name>
    <dbReference type="NCBI Taxonomy" id="2212470"/>
    <lineage>
        <taxon>Bacteria</taxon>
        <taxon>Candidatus Eiseniibacteriota</taxon>
    </lineage>
</organism>
<feature type="non-terminal residue" evidence="2">
    <location>
        <position position="1"/>
    </location>
</feature>
<dbReference type="Proteomes" id="UP000317691">
    <property type="component" value="Unassembled WGS sequence"/>
</dbReference>
<evidence type="ECO:0000259" key="1">
    <source>
        <dbReference type="SMART" id="SM00089"/>
    </source>
</evidence>
<evidence type="ECO:0000313" key="2">
    <source>
        <dbReference type="EMBL" id="TMQ63562.1"/>
    </source>
</evidence>
<dbReference type="SMART" id="SM00089">
    <property type="entry name" value="PKD"/>
    <property type="match status" value="4"/>
</dbReference>
<feature type="domain" description="PKD/Chitinase" evidence="1">
    <location>
        <begin position="329"/>
        <end position="414"/>
    </location>
</feature>